<reference evidence="7 8" key="1">
    <citation type="submission" date="2017-04" db="EMBL/GenBank/DDBJ databases">
        <title>Comparative genome analysis of Subtercola boreus.</title>
        <authorList>
            <person name="Cho Y.-J."/>
            <person name="Cho A."/>
            <person name="Kim O.-S."/>
            <person name="Lee J.-I."/>
        </authorList>
    </citation>
    <scope>NUCLEOTIDE SEQUENCE [LARGE SCALE GENOMIC DNA]</scope>
    <source>
        <strain evidence="7 8">P27444</strain>
    </source>
</reference>
<evidence type="ECO:0000256" key="5">
    <source>
        <dbReference type="ARBA" id="ARBA00023163"/>
    </source>
</evidence>
<accession>A0A3E0W3K4</accession>
<dbReference type="PANTHER" id="PTHR33164:SF5">
    <property type="entry name" value="ORGANIC HYDROPEROXIDE RESISTANCE TRANSCRIPTIONAL REGULATOR"/>
    <property type="match status" value="1"/>
</dbReference>
<comment type="subcellular location">
    <subcellularLocation>
        <location evidence="1">Cytoplasm</location>
    </subcellularLocation>
</comment>
<keyword evidence="2" id="KW-0963">Cytoplasm</keyword>
<dbReference type="GO" id="GO:0006950">
    <property type="term" value="P:response to stress"/>
    <property type="evidence" value="ECO:0007669"/>
    <property type="project" value="TreeGrafter"/>
</dbReference>
<dbReference type="InterPro" id="IPR039422">
    <property type="entry name" value="MarR/SlyA-like"/>
</dbReference>
<dbReference type="Proteomes" id="UP000256709">
    <property type="component" value="Unassembled WGS sequence"/>
</dbReference>
<protein>
    <submittedName>
        <fullName evidence="7">MarR family transcriptional regulator</fullName>
    </submittedName>
</protein>
<dbReference type="Gene3D" id="1.10.10.10">
    <property type="entry name" value="Winged helix-like DNA-binding domain superfamily/Winged helix DNA-binding domain"/>
    <property type="match status" value="1"/>
</dbReference>
<keyword evidence="4" id="KW-0238">DNA-binding</keyword>
<comment type="caution">
    <text evidence="7">The sequence shown here is derived from an EMBL/GenBank/DDBJ whole genome shotgun (WGS) entry which is preliminary data.</text>
</comment>
<dbReference type="PRINTS" id="PR00598">
    <property type="entry name" value="HTHMARR"/>
</dbReference>
<dbReference type="EMBL" id="NBXA01000002">
    <property type="protein sequence ID" value="RFA16776.1"/>
    <property type="molecule type" value="Genomic_DNA"/>
</dbReference>
<evidence type="ECO:0000256" key="1">
    <source>
        <dbReference type="ARBA" id="ARBA00004496"/>
    </source>
</evidence>
<gene>
    <name evidence="7" type="ORF">B7R21_01275</name>
</gene>
<dbReference type="Pfam" id="PF01047">
    <property type="entry name" value="MarR"/>
    <property type="match status" value="1"/>
</dbReference>
<dbReference type="InterPro" id="IPR036388">
    <property type="entry name" value="WH-like_DNA-bd_sf"/>
</dbReference>
<dbReference type="AlphaFoldDB" id="A0A3E0W3K4"/>
<dbReference type="GO" id="GO:0005737">
    <property type="term" value="C:cytoplasm"/>
    <property type="evidence" value="ECO:0007669"/>
    <property type="project" value="UniProtKB-SubCell"/>
</dbReference>
<feature type="domain" description="HTH marR-type" evidence="6">
    <location>
        <begin position="12"/>
        <end position="139"/>
    </location>
</feature>
<dbReference type="InterPro" id="IPR036390">
    <property type="entry name" value="WH_DNA-bd_sf"/>
</dbReference>
<keyword evidence="3" id="KW-0805">Transcription regulation</keyword>
<keyword evidence="5" id="KW-0804">Transcription</keyword>
<evidence type="ECO:0000259" key="6">
    <source>
        <dbReference type="PROSITE" id="PS50995"/>
    </source>
</evidence>
<evidence type="ECO:0000256" key="4">
    <source>
        <dbReference type="ARBA" id="ARBA00023125"/>
    </source>
</evidence>
<dbReference type="OrthoDB" id="9806864at2"/>
<dbReference type="PROSITE" id="PS50995">
    <property type="entry name" value="HTH_MARR_2"/>
    <property type="match status" value="1"/>
</dbReference>
<sequence length="148" mass="15992">MPSSPASAPLLDDQICFALYNASRALTARYRVLLEPLGLTYPQYLVLLVLWEQGPSTVAHLSERLLLDSGTLSPLLRRLDAAGLVERGRLPRDERSVLVSLTADGEALRASTVGIQEQICGATGLALPQIHALRDRVADVAEHIRASA</sequence>
<evidence type="ECO:0000256" key="2">
    <source>
        <dbReference type="ARBA" id="ARBA00022490"/>
    </source>
</evidence>
<dbReference type="PANTHER" id="PTHR33164">
    <property type="entry name" value="TRANSCRIPTIONAL REGULATOR, MARR FAMILY"/>
    <property type="match status" value="1"/>
</dbReference>
<proteinExistence type="predicted"/>
<dbReference type="GO" id="GO:0003700">
    <property type="term" value="F:DNA-binding transcription factor activity"/>
    <property type="evidence" value="ECO:0007669"/>
    <property type="project" value="InterPro"/>
</dbReference>
<organism evidence="7 8">
    <name type="scientific">Subtercola boreus</name>
    <dbReference type="NCBI Taxonomy" id="120213"/>
    <lineage>
        <taxon>Bacteria</taxon>
        <taxon>Bacillati</taxon>
        <taxon>Actinomycetota</taxon>
        <taxon>Actinomycetes</taxon>
        <taxon>Micrococcales</taxon>
        <taxon>Microbacteriaceae</taxon>
        <taxon>Subtercola</taxon>
    </lineage>
</organism>
<dbReference type="SUPFAM" id="SSF46785">
    <property type="entry name" value="Winged helix' DNA-binding domain"/>
    <property type="match status" value="1"/>
</dbReference>
<evidence type="ECO:0000313" key="7">
    <source>
        <dbReference type="EMBL" id="RFA16776.1"/>
    </source>
</evidence>
<dbReference type="FunFam" id="1.10.10.10:FF:000163">
    <property type="entry name" value="MarR family transcriptional regulator"/>
    <property type="match status" value="1"/>
</dbReference>
<evidence type="ECO:0000256" key="3">
    <source>
        <dbReference type="ARBA" id="ARBA00023015"/>
    </source>
</evidence>
<dbReference type="GO" id="GO:0003677">
    <property type="term" value="F:DNA binding"/>
    <property type="evidence" value="ECO:0007669"/>
    <property type="project" value="UniProtKB-KW"/>
</dbReference>
<dbReference type="InterPro" id="IPR000835">
    <property type="entry name" value="HTH_MarR-typ"/>
</dbReference>
<evidence type="ECO:0000313" key="8">
    <source>
        <dbReference type="Proteomes" id="UP000256709"/>
    </source>
</evidence>
<name>A0A3E0W3K4_9MICO</name>
<dbReference type="SMART" id="SM00347">
    <property type="entry name" value="HTH_MARR"/>
    <property type="match status" value="1"/>
</dbReference>
<dbReference type="RefSeq" id="WP_116281442.1">
    <property type="nucleotide sequence ID" value="NZ_NBXA01000002.1"/>
</dbReference>